<accession>A0A9Q9HKJ8</accession>
<evidence type="ECO:0000256" key="2">
    <source>
        <dbReference type="ARBA" id="ARBA00023015"/>
    </source>
</evidence>
<dbReference type="AlphaFoldDB" id="A0A9Q9HKJ8"/>
<dbReference type="InterPro" id="IPR005119">
    <property type="entry name" value="LysR_subst-bd"/>
</dbReference>
<dbReference type="PROSITE" id="PS50931">
    <property type="entry name" value="HTH_LYSR"/>
    <property type="match status" value="1"/>
</dbReference>
<feature type="domain" description="HTH lysR-type" evidence="5">
    <location>
        <begin position="7"/>
        <end position="64"/>
    </location>
</feature>
<dbReference type="SUPFAM" id="SSF46785">
    <property type="entry name" value="Winged helix' DNA-binding domain"/>
    <property type="match status" value="1"/>
</dbReference>
<evidence type="ECO:0000313" key="7">
    <source>
        <dbReference type="Proteomes" id="UP001058713"/>
    </source>
</evidence>
<dbReference type="Pfam" id="PF03466">
    <property type="entry name" value="LysR_substrate"/>
    <property type="match status" value="1"/>
</dbReference>
<evidence type="ECO:0000256" key="3">
    <source>
        <dbReference type="ARBA" id="ARBA00023125"/>
    </source>
</evidence>
<dbReference type="Pfam" id="PF00126">
    <property type="entry name" value="HTH_1"/>
    <property type="match status" value="1"/>
</dbReference>
<evidence type="ECO:0000259" key="5">
    <source>
        <dbReference type="PROSITE" id="PS50931"/>
    </source>
</evidence>
<dbReference type="EMBL" id="CP081070">
    <property type="protein sequence ID" value="UWQ54496.1"/>
    <property type="molecule type" value="Genomic_DNA"/>
</dbReference>
<proteinExistence type="inferred from homology"/>
<sequence>MDWLHMPPLAALRAFTAFAETGSVVQAGAALNVSHAAISQQLRALEAHLGAALLDRSGRALALTAEGAHLARALQLGFGAIQTAVQEIAQAGAARPLHVTCTPMFAAHWLMPRLPGFQADNPGIDLVLDPTGGLVELKPGGIDIALRYGDGNWQGLETEKLLASPMVVIAAPGLLDGRQVSAPEDLLDLPWLEELGTSEASHWLQSRGVSQGLRGPRTRLPGNLLMQAVKAGQGVAVSVRAFVEEDLAEGRLLALFTEGEGRGYHIATRPGVLRPEARKFIAWLRRQRQAL</sequence>
<dbReference type="Gene3D" id="1.10.10.10">
    <property type="entry name" value="Winged helix-like DNA-binding domain superfamily/Winged helix DNA-binding domain"/>
    <property type="match status" value="1"/>
</dbReference>
<keyword evidence="4" id="KW-0804">Transcription</keyword>
<dbReference type="GO" id="GO:0006351">
    <property type="term" value="P:DNA-templated transcription"/>
    <property type="evidence" value="ECO:0007669"/>
    <property type="project" value="TreeGrafter"/>
</dbReference>
<dbReference type="InterPro" id="IPR036388">
    <property type="entry name" value="WH-like_DNA-bd_sf"/>
</dbReference>
<dbReference type="PANTHER" id="PTHR30537:SF26">
    <property type="entry name" value="GLYCINE CLEAVAGE SYSTEM TRANSCRIPTIONAL ACTIVATOR"/>
    <property type="match status" value="1"/>
</dbReference>
<dbReference type="Proteomes" id="UP001058713">
    <property type="component" value="Chromosome"/>
</dbReference>
<dbReference type="RefSeq" id="WP_259971781.1">
    <property type="nucleotide sequence ID" value="NZ_CP081070.1"/>
</dbReference>
<organism evidence="6 7">
    <name type="scientific">Leisingera caerulea</name>
    <name type="common">Phaeobacter caeruleus</name>
    <dbReference type="NCBI Taxonomy" id="506591"/>
    <lineage>
        <taxon>Bacteria</taxon>
        <taxon>Pseudomonadati</taxon>
        <taxon>Pseudomonadota</taxon>
        <taxon>Alphaproteobacteria</taxon>
        <taxon>Rhodobacterales</taxon>
        <taxon>Roseobacteraceae</taxon>
        <taxon>Leisingera</taxon>
    </lineage>
</organism>
<dbReference type="InterPro" id="IPR036390">
    <property type="entry name" value="WH_DNA-bd_sf"/>
</dbReference>
<gene>
    <name evidence="6" type="ORF">K3721_02875</name>
</gene>
<dbReference type="GO" id="GO:0003700">
    <property type="term" value="F:DNA-binding transcription factor activity"/>
    <property type="evidence" value="ECO:0007669"/>
    <property type="project" value="InterPro"/>
</dbReference>
<dbReference type="GO" id="GO:0043565">
    <property type="term" value="F:sequence-specific DNA binding"/>
    <property type="evidence" value="ECO:0007669"/>
    <property type="project" value="TreeGrafter"/>
</dbReference>
<reference evidence="6" key="1">
    <citation type="submission" date="2021-08" db="EMBL/GenBank/DDBJ databases">
        <authorList>
            <person name="Nwanade C."/>
            <person name="Wang M."/>
            <person name="Masoudi A."/>
            <person name="Yu Z."/>
            <person name="Liu J."/>
        </authorList>
    </citation>
    <scope>NUCLEOTIDE SEQUENCE</scope>
    <source>
        <strain evidence="6">S122</strain>
    </source>
</reference>
<dbReference type="InterPro" id="IPR058163">
    <property type="entry name" value="LysR-type_TF_proteobact-type"/>
</dbReference>
<dbReference type="SUPFAM" id="SSF53850">
    <property type="entry name" value="Periplasmic binding protein-like II"/>
    <property type="match status" value="1"/>
</dbReference>
<keyword evidence="3" id="KW-0238">DNA-binding</keyword>
<name>A0A9Q9HKJ8_LEICA</name>
<dbReference type="Gene3D" id="3.40.190.10">
    <property type="entry name" value="Periplasmic binding protein-like II"/>
    <property type="match status" value="2"/>
</dbReference>
<dbReference type="KEGG" id="lcae:K3721_02875"/>
<evidence type="ECO:0000313" key="6">
    <source>
        <dbReference type="EMBL" id="UWQ54496.1"/>
    </source>
</evidence>
<protein>
    <submittedName>
        <fullName evidence="6">LysR family transcriptional regulator</fullName>
    </submittedName>
</protein>
<comment type="similarity">
    <text evidence="1">Belongs to the LysR transcriptional regulatory family.</text>
</comment>
<dbReference type="PANTHER" id="PTHR30537">
    <property type="entry name" value="HTH-TYPE TRANSCRIPTIONAL REGULATOR"/>
    <property type="match status" value="1"/>
</dbReference>
<evidence type="ECO:0000256" key="4">
    <source>
        <dbReference type="ARBA" id="ARBA00023163"/>
    </source>
</evidence>
<dbReference type="InterPro" id="IPR000847">
    <property type="entry name" value="LysR_HTH_N"/>
</dbReference>
<evidence type="ECO:0000256" key="1">
    <source>
        <dbReference type="ARBA" id="ARBA00009437"/>
    </source>
</evidence>
<keyword evidence="2" id="KW-0805">Transcription regulation</keyword>